<keyword evidence="3" id="KW-1185">Reference proteome</keyword>
<reference evidence="2 3" key="1">
    <citation type="submission" date="2018-05" db="EMBL/GenBank/DDBJ databases">
        <title>Spiribacter halobius sp. nov., a moderately halophilic bacterium isolated from marine solar saltern.</title>
        <authorList>
            <person name="Zheng W.-S."/>
            <person name="Lu D.-C."/>
            <person name="Du Z.-J."/>
        </authorList>
    </citation>
    <scope>NUCLEOTIDE SEQUENCE [LARGE SCALE GENOMIC DNA]</scope>
    <source>
        <strain evidence="2 3">E85</strain>
    </source>
</reference>
<evidence type="ECO:0000313" key="2">
    <source>
        <dbReference type="EMBL" id="PWG64949.1"/>
    </source>
</evidence>
<name>A0A2U2N7J3_9GAMM</name>
<dbReference type="Pfam" id="PF08895">
    <property type="entry name" value="DUF1840"/>
    <property type="match status" value="1"/>
</dbReference>
<organism evidence="2 3">
    <name type="scientific">Sediminicurvatus halobius</name>
    <dbReference type="NCBI Taxonomy" id="2182432"/>
    <lineage>
        <taxon>Bacteria</taxon>
        <taxon>Pseudomonadati</taxon>
        <taxon>Pseudomonadota</taxon>
        <taxon>Gammaproteobacteria</taxon>
        <taxon>Chromatiales</taxon>
        <taxon>Ectothiorhodospiraceae</taxon>
        <taxon>Sediminicurvatus</taxon>
    </lineage>
</organism>
<dbReference type="Proteomes" id="UP000245474">
    <property type="component" value="Unassembled WGS sequence"/>
</dbReference>
<feature type="region of interest" description="Disordered" evidence="1">
    <location>
        <begin position="52"/>
        <end position="81"/>
    </location>
</feature>
<sequence>MTVTFRSPAAGDVTMLRAHAVHLLGLMGLSGRIPSALGPEDIPRVRDRLRQAIEAGAPAPPDPEARQFEEEDDEQEGETRVGLAQRAWPLIQLLDAAEKAGEHVTWDER</sequence>
<accession>A0A2U2N7J3</accession>
<proteinExistence type="predicted"/>
<dbReference type="RefSeq" id="WP_109676461.1">
    <property type="nucleotide sequence ID" value="NZ_CP086615.1"/>
</dbReference>
<gene>
    <name evidence="2" type="ORF">DEM34_03910</name>
</gene>
<dbReference type="AlphaFoldDB" id="A0A2U2N7J3"/>
<protein>
    <submittedName>
        <fullName evidence="2">DUF1840 domain-containing protein</fullName>
    </submittedName>
</protein>
<dbReference type="EMBL" id="QFFI01000004">
    <property type="protein sequence ID" value="PWG64949.1"/>
    <property type="molecule type" value="Genomic_DNA"/>
</dbReference>
<evidence type="ECO:0000256" key="1">
    <source>
        <dbReference type="SAM" id="MobiDB-lite"/>
    </source>
</evidence>
<dbReference type="OrthoDB" id="5625523at2"/>
<evidence type="ECO:0000313" key="3">
    <source>
        <dbReference type="Proteomes" id="UP000245474"/>
    </source>
</evidence>
<dbReference type="InterPro" id="IPR014991">
    <property type="entry name" value="DUF1840"/>
</dbReference>
<comment type="caution">
    <text evidence="2">The sequence shown here is derived from an EMBL/GenBank/DDBJ whole genome shotgun (WGS) entry which is preliminary data.</text>
</comment>